<comment type="caution">
    <text evidence="2">The sequence shown here is derived from an EMBL/GenBank/DDBJ whole genome shotgun (WGS) entry which is preliminary data.</text>
</comment>
<dbReference type="InterPro" id="IPR029480">
    <property type="entry name" value="Transpos_assoc"/>
</dbReference>
<dbReference type="Proteomes" id="UP001153076">
    <property type="component" value="Unassembled WGS sequence"/>
</dbReference>
<proteinExistence type="predicted"/>
<feature type="domain" description="Transposase-associated" evidence="1">
    <location>
        <begin position="27"/>
        <end position="94"/>
    </location>
</feature>
<evidence type="ECO:0000259" key="1">
    <source>
        <dbReference type="Pfam" id="PF13963"/>
    </source>
</evidence>
<reference evidence="2" key="1">
    <citation type="submission" date="2022-04" db="EMBL/GenBank/DDBJ databases">
        <title>Carnegiea gigantea Genome sequencing and assembly v2.</title>
        <authorList>
            <person name="Copetti D."/>
            <person name="Sanderson M.J."/>
            <person name="Burquez A."/>
            <person name="Wojciechowski M.F."/>
        </authorList>
    </citation>
    <scope>NUCLEOTIDE SEQUENCE</scope>
    <source>
        <strain evidence="2">SGP5-SGP5p</strain>
        <tissue evidence="2">Aerial part</tissue>
    </source>
</reference>
<gene>
    <name evidence="2" type="ORF">Cgig2_017240</name>
</gene>
<accession>A0A9Q1GXU2</accession>
<sequence>MTLQSNYFYLIIKQMVDYSEQLKKRVEWITCSNRQSDIYRDGVREFLNFAFSNIHTSTDGEEYKVPCPCKWCNNSRYKTRKKINEDLIINGIVSGTLDGFIMKEKYGRECSRLDLMLKSRTRTFDKLVNAENLVNNMHAKIKESTTWIEIK</sequence>
<keyword evidence="3" id="KW-1185">Reference proteome</keyword>
<evidence type="ECO:0000313" key="2">
    <source>
        <dbReference type="EMBL" id="KAJ8427149.1"/>
    </source>
</evidence>
<dbReference type="OrthoDB" id="1932595at2759"/>
<organism evidence="2 3">
    <name type="scientific">Carnegiea gigantea</name>
    <dbReference type="NCBI Taxonomy" id="171969"/>
    <lineage>
        <taxon>Eukaryota</taxon>
        <taxon>Viridiplantae</taxon>
        <taxon>Streptophyta</taxon>
        <taxon>Embryophyta</taxon>
        <taxon>Tracheophyta</taxon>
        <taxon>Spermatophyta</taxon>
        <taxon>Magnoliopsida</taxon>
        <taxon>eudicotyledons</taxon>
        <taxon>Gunneridae</taxon>
        <taxon>Pentapetalae</taxon>
        <taxon>Caryophyllales</taxon>
        <taxon>Cactineae</taxon>
        <taxon>Cactaceae</taxon>
        <taxon>Cactoideae</taxon>
        <taxon>Echinocereeae</taxon>
        <taxon>Carnegiea</taxon>
    </lineage>
</organism>
<protein>
    <recommendedName>
        <fullName evidence="1">Transposase-associated domain-containing protein</fullName>
    </recommendedName>
</protein>
<evidence type="ECO:0000313" key="3">
    <source>
        <dbReference type="Proteomes" id="UP001153076"/>
    </source>
</evidence>
<dbReference type="Pfam" id="PF13963">
    <property type="entry name" value="Transpos_assoc"/>
    <property type="match status" value="1"/>
</dbReference>
<name>A0A9Q1GXU2_9CARY</name>
<dbReference type="EMBL" id="JAKOGI010001185">
    <property type="protein sequence ID" value="KAJ8427149.1"/>
    <property type="molecule type" value="Genomic_DNA"/>
</dbReference>
<dbReference type="AlphaFoldDB" id="A0A9Q1GXU2"/>